<feature type="domain" description="AB hydrolase-1" evidence="1">
    <location>
        <begin position="53"/>
        <end position="150"/>
    </location>
</feature>
<evidence type="ECO:0000259" key="1">
    <source>
        <dbReference type="Pfam" id="PF00561"/>
    </source>
</evidence>
<dbReference type="Proteomes" id="UP000215224">
    <property type="component" value="Chromosome"/>
</dbReference>
<keyword evidence="3" id="KW-1185">Reference proteome</keyword>
<dbReference type="AlphaFoldDB" id="A0A223KM71"/>
<sequence length="245" mass="29436">MNKDFRIFYMGGQWNIVHVPEKPNGFGVLILGDTNHFVDEEKSLWIQHLGRRRIISQLLEEGYTIFYSNLYGTNWGSKKAKDFVKQLYHIVLKQEILNDKIHILVEGMGGLIALQLMEEMPHQLRSVAMINPCLDLQNHLEQEKERRFFFKKLRREIAEAYNFPIEQMDNELKLLKMEQFKTTIPVKIWQTTTGFIYDPNRHCKKFEELRKKEQSPIQLTFHLVEKRYSYGYSICQFFRKYEHRL</sequence>
<proteinExistence type="predicted"/>
<evidence type="ECO:0000313" key="3">
    <source>
        <dbReference type="Proteomes" id="UP000215224"/>
    </source>
</evidence>
<gene>
    <name evidence="2" type="ORF">BC6307_04450</name>
</gene>
<accession>A0A223KM71</accession>
<organism evidence="2 3">
    <name type="scientific">Sutcliffiella cohnii</name>
    <dbReference type="NCBI Taxonomy" id="33932"/>
    <lineage>
        <taxon>Bacteria</taxon>
        <taxon>Bacillati</taxon>
        <taxon>Bacillota</taxon>
        <taxon>Bacilli</taxon>
        <taxon>Bacillales</taxon>
        <taxon>Bacillaceae</taxon>
        <taxon>Sutcliffiella</taxon>
    </lineage>
</organism>
<dbReference type="STRING" id="1314751.GCA_001591425_02535"/>
<name>A0A223KM71_9BACI</name>
<reference evidence="2 3" key="1">
    <citation type="submission" date="2016-12" db="EMBL/GenBank/DDBJ databases">
        <title>The whole genome sequencing and assembly of Bacillus cohnii DSM 6307T strain.</title>
        <authorList>
            <person name="Lee Y.-J."/>
            <person name="Yi H."/>
            <person name="Bahn Y.-S."/>
            <person name="Kim J.F."/>
            <person name="Lee D.-W."/>
        </authorList>
    </citation>
    <scope>NUCLEOTIDE SEQUENCE [LARGE SCALE GENOMIC DNA]</scope>
    <source>
        <strain evidence="2 3">DSM 6307</strain>
    </source>
</reference>
<dbReference type="InterPro" id="IPR029058">
    <property type="entry name" value="AB_hydrolase_fold"/>
</dbReference>
<dbReference type="InterPro" id="IPR000073">
    <property type="entry name" value="AB_hydrolase_1"/>
</dbReference>
<evidence type="ECO:0000313" key="2">
    <source>
        <dbReference type="EMBL" id="AST90581.1"/>
    </source>
</evidence>
<protein>
    <recommendedName>
        <fullName evidence="1">AB hydrolase-1 domain-containing protein</fullName>
    </recommendedName>
</protein>
<dbReference type="RefSeq" id="WP_066416674.1">
    <property type="nucleotide sequence ID" value="NZ_CP018866.1"/>
</dbReference>
<dbReference type="Pfam" id="PF00561">
    <property type="entry name" value="Abhydrolase_1"/>
    <property type="match status" value="1"/>
</dbReference>
<dbReference type="SUPFAM" id="SSF53474">
    <property type="entry name" value="alpha/beta-Hydrolases"/>
    <property type="match status" value="1"/>
</dbReference>
<dbReference type="Gene3D" id="3.40.50.1820">
    <property type="entry name" value="alpha/beta hydrolase"/>
    <property type="match status" value="1"/>
</dbReference>
<dbReference type="KEGG" id="bcoh:BC6307_04450"/>
<dbReference type="EMBL" id="CP018866">
    <property type="protein sequence ID" value="AST90581.1"/>
    <property type="molecule type" value="Genomic_DNA"/>
</dbReference>